<organism evidence="1 2">
    <name type="scientific">Staphylococcus arlettae</name>
    <dbReference type="NCBI Taxonomy" id="29378"/>
    <lineage>
        <taxon>Bacteria</taxon>
        <taxon>Bacillati</taxon>
        <taxon>Bacillota</taxon>
        <taxon>Bacilli</taxon>
        <taxon>Bacillales</taxon>
        <taxon>Staphylococcaceae</taxon>
        <taxon>Staphylococcus</taxon>
    </lineage>
</organism>
<accession>A0A380CJ56</accession>
<dbReference type="Proteomes" id="UP000254956">
    <property type="component" value="Unassembled WGS sequence"/>
</dbReference>
<evidence type="ECO:0000313" key="2">
    <source>
        <dbReference type="Proteomes" id="UP000254956"/>
    </source>
</evidence>
<dbReference type="AlphaFoldDB" id="A0A380CJ56"/>
<reference evidence="1 2" key="1">
    <citation type="submission" date="2018-06" db="EMBL/GenBank/DDBJ databases">
        <authorList>
            <consortium name="Pathogen Informatics"/>
            <person name="Doyle S."/>
        </authorList>
    </citation>
    <scope>NUCLEOTIDE SEQUENCE [LARGE SCALE GENOMIC DNA]</scope>
    <source>
        <strain evidence="1 2">NCTC12413</strain>
    </source>
</reference>
<sequence length="31" mass="3656">MQQIIQRVLRAVAVSFIIRGIKRLFSKKNNK</sequence>
<proteinExistence type="predicted"/>
<name>A0A380CJ56_9STAP</name>
<dbReference type="EMBL" id="UGZE01000001">
    <property type="protein sequence ID" value="SUJ21598.1"/>
    <property type="molecule type" value="Genomic_DNA"/>
</dbReference>
<gene>
    <name evidence="1" type="ORF">NCTC12413_01916</name>
</gene>
<evidence type="ECO:0000313" key="1">
    <source>
        <dbReference type="EMBL" id="SUJ21598.1"/>
    </source>
</evidence>
<protein>
    <submittedName>
        <fullName evidence="1">Uncharacterized protein</fullName>
    </submittedName>
</protein>